<organism evidence="3 4">
    <name type="scientific">Caenorhabditis japonica</name>
    <dbReference type="NCBI Taxonomy" id="281687"/>
    <lineage>
        <taxon>Eukaryota</taxon>
        <taxon>Metazoa</taxon>
        <taxon>Ecdysozoa</taxon>
        <taxon>Nematoda</taxon>
        <taxon>Chromadorea</taxon>
        <taxon>Rhabditida</taxon>
        <taxon>Rhabditina</taxon>
        <taxon>Rhabditomorpha</taxon>
        <taxon>Rhabditoidea</taxon>
        <taxon>Rhabditidae</taxon>
        <taxon>Peloderinae</taxon>
        <taxon>Caenorhabditis</taxon>
    </lineage>
</organism>
<dbReference type="InterPro" id="IPR000504">
    <property type="entry name" value="RRM_dom"/>
</dbReference>
<feature type="domain" description="RRM" evidence="2">
    <location>
        <begin position="99"/>
        <end position="163"/>
    </location>
</feature>
<dbReference type="GO" id="GO:0006376">
    <property type="term" value="P:mRNA splice site recognition"/>
    <property type="evidence" value="ECO:0007669"/>
    <property type="project" value="TreeGrafter"/>
</dbReference>
<accession>A0A8R1ET81</accession>
<dbReference type="InterPro" id="IPR035979">
    <property type="entry name" value="RBD_domain_sf"/>
</dbReference>
<dbReference type="PANTHER" id="PTHR47330:SF1">
    <property type="entry name" value="POLY(U)-BINDING-SPLICING FACTOR PUF60"/>
    <property type="match status" value="1"/>
</dbReference>
<proteinExistence type="predicted"/>
<dbReference type="Pfam" id="PF00076">
    <property type="entry name" value="RRM_1"/>
    <property type="match status" value="1"/>
</dbReference>
<dbReference type="InterPro" id="IPR012677">
    <property type="entry name" value="Nucleotide-bd_a/b_plait_sf"/>
</dbReference>
<keyword evidence="1" id="KW-0694">RNA-binding</keyword>
<dbReference type="Proteomes" id="UP000005237">
    <property type="component" value="Unassembled WGS sequence"/>
</dbReference>
<dbReference type="GO" id="GO:0000380">
    <property type="term" value="P:alternative mRNA splicing, via spliceosome"/>
    <property type="evidence" value="ECO:0007669"/>
    <property type="project" value="TreeGrafter"/>
</dbReference>
<dbReference type="GO" id="GO:0071011">
    <property type="term" value="C:precatalytic spliceosome"/>
    <property type="evidence" value="ECO:0007669"/>
    <property type="project" value="TreeGrafter"/>
</dbReference>
<dbReference type="GO" id="GO:0003723">
    <property type="term" value="F:RNA binding"/>
    <property type="evidence" value="ECO:0007669"/>
    <property type="project" value="UniProtKB-UniRule"/>
</dbReference>
<dbReference type="PANTHER" id="PTHR47330">
    <property type="entry name" value="POLY(U)-BINDING-SPLICING FACTOR PUF60-B-RELATED"/>
    <property type="match status" value="1"/>
</dbReference>
<dbReference type="GO" id="GO:0071013">
    <property type="term" value="C:catalytic step 2 spliceosome"/>
    <property type="evidence" value="ECO:0007669"/>
    <property type="project" value="TreeGrafter"/>
</dbReference>
<protein>
    <submittedName>
        <fullName evidence="3">RRM domain-containing protein</fullName>
    </submittedName>
</protein>
<evidence type="ECO:0000313" key="3">
    <source>
        <dbReference type="EnsemblMetazoa" id="CJA41512.1"/>
    </source>
</evidence>
<sequence length="163" mass="18382">MDELENIPAPVTFRPATSIPMPVLPQIGEVFVGPGGKKDAERIGLGLSKLSSKRKDDIQMAKKYAMDISIKQILLRQQKQQQENQQKQQMYAQALSIMSRIYVGSISFEIREDVIRKAFEPFGPIKSINMSWDPTTGHHKTFAFVEYEIPEAALLAQESMNGQ</sequence>
<evidence type="ECO:0000259" key="2">
    <source>
        <dbReference type="PROSITE" id="PS50102"/>
    </source>
</evidence>
<evidence type="ECO:0000256" key="1">
    <source>
        <dbReference type="PROSITE-ProRule" id="PRU00176"/>
    </source>
</evidence>
<reference evidence="3" key="2">
    <citation type="submission" date="2022-06" db="UniProtKB">
        <authorList>
            <consortium name="EnsemblMetazoa"/>
        </authorList>
    </citation>
    <scope>IDENTIFICATION</scope>
    <source>
        <strain evidence="3">DF5081</strain>
    </source>
</reference>
<dbReference type="PROSITE" id="PS50102">
    <property type="entry name" value="RRM"/>
    <property type="match status" value="1"/>
</dbReference>
<reference evidence="4" key="1">
    <citation type="submission" date="2010-08" db="EMBL/GenBank/DDBJ databases">
        <authorList>
            <consortium name="Caenorhabditis japonica Sequencing Consortium"/>
            <person name="Wilson R.K."/>
        </authorList>
    </citation>
    <scope>NUCLEOTIDE SEQUENCE [LARGE SCALE GENOMIC DNA]</scope>
    <source>
        <strain evidence="4">DF5081</strain>
    </source>
</reference>
<evidence type="ECO:0000313" key="4">
    <source>
        <dbReference type="Proteomes" id="UP000005237"/>
    </source>
</evidence>
<name>A0A8R1ET81_CAEJA</name>
<dbReference type="EnsemblMetazoa" id="CJA41512.1">
    <property type="protein sequence ID" value="CJA41512.1"/>
    <property type="gene ID" value="WBGene00217360"/>
</dbReference>
<dbReference type="GO" id="GO:0000381">
    <property type="term" value="P:regulation of alternative mRNA splicing, via spliceosome"/>
    <property type="evidence" value="ECO:0007669"/>
    <property type="project" value="TreeGrafter"/>
</dbReference>
<dbReference type="Gene3D" id="3.30.70.330">
    <property type="match status" value="1"/>
</dbReference>
<keyword evidence="4" id="KW-1185">Reference proteome</keyword>
<dbReference type="SMART" id="SM00360">
    <property type="entry name" value="RRM"/>
    <property type="match status" value="1"/>
</dbReference>
<dbReference type="AlphaFoldDB" id="A0A8R1ET81"/>
<dbReference type="InterPro" id="IPR051974">
    <property type="entry name" value="PUF60_regulator"/>
</dbReference>
<dbReference type="SUPFAM" id="SSF54928">
    <property type="entry name" value="RNA-binding domain, RBD"/>
    <property type="match status" value="1"/>
</dbReference>